<evidence type="ECO:0000313" key="1">
    <source>
        <dbReference type="EMBL" id="KZT18366.1"/>
    </source>
</evidence>
<gene>
    <name evidence="1" type="ORF">NEOLEDRAFT_173523</name>
</gene>
<accession>A0A165MIB9</accession>
<keyword evidence="2" id="KW-1185">Reference proteome</keyword>
<name>A0A165MIB9_9AGAM</name>
<protein>
    <submittedName>
        <fullName evidence="1">Uncharacterized protein</fullName>
    </submittedName>
</protein>
<dbReference type="AlphaFoldDB" id="A0A165MIB9"/>
<organism evidence="1 2">
    <name type="scientific">Neolentinus lepideus HHB14362 ss-1</name>
    <dbReference type="NCBI Taxonomy" id="1314782"/>
    <lineage>
        <taxon>Eukaryota</taxon>
        <taxon>Fungi</taxon>
        <taxon>Dikarya</taxon>
        <taxon>Basidiomycota</taxon>
        <taxon>Agaricomycotina</taxon>
        <taxon>Agaricomycetes</taxon>
        <taxon>Gloeophyllales</taxon>
        <taxon>Gloeophyllaceae</taxon>
        <taxon>Neolentinus</taxon>
    </lineage>
</organism>
<dbReference type="EMBL" id="KV425686">
    <property type="protein sequence ID" value="KZT18366.1"/>
    <property type="molecule type" value="Genomic_DNA"/>
</dbReference>
<evidence type="ECO:0000313" key="2">
    <source>
        <dbReference type="Proteomes" id="UP000076761"/>
    </source>
</evidence>
<proteinExistence type="predicted"/>
<reference evidence="1 2" key="1">
    <citation type="journal article" date="2016" name="Mol. Biol. Evol.">
        <title>Comparative Genomics of Early-Diverging Mushroom-Forming Fungi Provides Insights into the Origins of Lignocellulose Decay Capabilities.</title>
        <authorList>
            <person name="Nagy L.G."/>
            <person name="Riley R."/>
            <person name="Tritt A."/>
            <person name="Adam C."/>
            <person name="Daum C."/>
            <person name="Floudas D."/>
            <person name="Sun H."/>
            <person name="Yadav J.S."/>
            <person name="Pangilinan J."/>
            <person name="Larsson K.H."/>
            <person name="Matsuura K."/>
            <person name="Barry K."/>
            <person name="Labutti K."/>
            <person name="Kuo R."/>
            <person name="Ohm R.A."/>
            <person name="Bhattacharya S.S."/>
            <person name="Shirouzu T."/>
            <person name="Yoshinaga Y."/>
            <person name="Martin F.M."/>
            <person name="Grigoriev I.V."/>
            <person name="Hibbett D.S."/>
        </authorList>
    </citation>
    <scope>NUCLEOTIDE SEQUENCE [LARGE SCALE GENOMIC DNA]</scope>
    <source>
        <strain evidence="1 2">HHB14362 ss-1</strain>
    </source>
</reference>
<dbReference type="InParanoid" id="A0A165MIB9"/>
<dbReference type="Proteomes" id="UP000076761">
    <property type="component" value="Unassembled WGS sequence"/>
</dbReference>
<sequence length="191" mass="21296">MLYTHLLAVRAWAIRLIPHQMFVRLTTAGAIYTGLHFLAATCTSAPYTSSSVSRSSSGWLVVYGAHVHIGFSNRHYRCRTDVLSGRKTRYCSLIVLSRLNALASNCSWCINGPNVWSTGHVEAVMVCERFGGTRSITVGYTTTSLILQRNVHVWLSGAVPRLSDNRIIHCTRMHSIQEHLCIPHLSPCPLF</sequence>